<dbReference type="Proteomes" id="UP000243406">
    <property type="component" value="Unassembled WGS sequence"/>
</dbReference>
<dbReference type="GO" id="GO:0006308">
    <property type="term" value="P:DNA catabolic process"/>
    <property type="evidence" value="ECO:0007669"/>
    <property type="project" value="UniProtKB-UniRule"/>
</dbReference>
<keyword evidence="4 5" id="KW-0269">Exonuclease</keyword>
<comment type="catalytic activity">
    <reaction evidence="5 6">
        <text>Exonucleolytic cleavage in either 5'- to 3'- or 3'- to 5'-direction to yield nucleoside 5'-phosphates.</text>
        <dbReference type="EC" id="3.1.11.6"/>
    </reaction>
</comment>
<dbReference type="CDD" id="cd04489">
    <property type="entry name" value="ExoVII_LU_OBF"/>
    <property type="match status" value="1"/>
</dbReference>
<evidence type="ECO:0000259" key="8">
    <source>
        <dbReference type="Pfam" id="PF13742"/>
    </source>
</evidence>
<evidence type="ECO:0000256" key="5">
    <source>
        <dbReference type="HAMAP-Rule" id="MF_00378"/>
    </source>
</evidence>
<reference evidence="10" key="1">
    <citation type="submission" date="2017-02" db="EMBL/GenBank/DDBJ databases">
        <authorList>
            <person name="Varghese N."/>
            <person name="Submissions S."/>
        </authorList>
    </citation>
    <scope>NUCLEOTIDE SEQUENCE [LARGE SCALE GENOMIC DNA]</scope>
    <source>
        <strain evidence="10">ATCC 35199</strain>
    </source>
</reference>
<accession>A0A1T5CJF6</accession>
<comment type="function">
    <text evidence="5">Bidirectionally degrades single-stranded DNA into large acid-insoluble oligonucleotides, which are then degraded further into small acid-soluble oligonucleotides.</text>
</comment>
<feature type="domain" description="Exonuclease VII large subunit C-terminal" evidence="7">
    <location>
        <begin position="120"/>
        <end position="292"/>
    </location>
</feature>
<evidence type="ECO:0000313" key="10">
    <source>
        <dbReference type="Proteomes" id="UP000243406"/>
    </source>
</evidence>
<dbReference type="AlphaFoldDB" id="A0A1T5CJF6"/>
<dbReference type="OrthoDB" id="9802795at2"/>
<keyword evidence="10" id="KW-1185">Reference proteome</keyword>
<dbReference type="Pfam" id="PF02601">
    <property type="entry name" value="Exonuc_VII_L"/>
    <property type="match status" value="2"/>
</dbReference>
<feature type="domain" description="Exonuclease VII large subunit C-terminal" evidence="7">
    <location>
        <begin position="293"/>
        <end position="388"/>
    </location>
</feature>
<evidence type="ECO:0000256" key="1">
    <source>
        <dbReference type="ARBA" id="ARBA00022490"/>
    </source>
</evidence>
<evidence type="ECO:0000256" key="4">
    <source>
        <dbReference type="ARBA" id="ARBA00022839"/>
    </source>
</evidence>
<sequence length="403" mass="45662">MKIKTLSVTELNNYISKIINSNPLLHNFSVSGEVFNLKQTQYGYIFFSLKDENSKINCIYFSENKVTISDGDKLVVEGKLNIYEKNGTYSIIVKKFNSIGLGDSYLEFEKIKKALEEKGYFDKSNKKPLPKHPQKIGIVTSISGAAIKDIIKLAQKRYPIIEIVIHNAKMQGQEAVINIVEGINMLNNIEDIELIILTRGGGSYDELSIFNNEMIAKSIFESKKPIISAIGHEIDFVISDFVADARASTPSSAIENFLPDINHIETYIMQLKEKIDYSLNRKLEFHKINLGNIVSILEKSNFSYKLANNRKDLFNMKIRLDYSIYKLVNKEKNSIEKFGDKLSSLNPIEIINKGYAIIDKDKAIITTINQISADDIVNIKLSDGIATAKIISVRNEDRKNEKK</sequence>
<comment type="similarity">
    <text evidence="5 6">Belongs to the XseA family.</text>
</comment>
<evidence type="ECO:0000259" key="7">
    <source>
        <dbReference type="Pfam" id="PF02601"/>
    </source>
</evidence>
<keyword evidence="2 5" id="KW-0540">Nuclease</keyword>
<dbReference type="InterPro" id="IPR025824">
    <property type="entry name" value="OB-fold_nuc-bd_dom"/>
</dbReference>
<dbReference type="GO" id="GO:0005737">
    <property type="term" value="C:cytoplasm"/>
    <property type="evidence" value="ECO:0007669"/>
    <property type="project" value="UniProtKB-SubCell"/>
</dbReference>
<protein>
    <recommendedName>
        <fullName evidence="5">Exodeoxyribonuclease 7 large subunit</fullName>
        <ecNumber evidence="5">3.1.11.6</ecNumber>
    </recommendedName>
    <alternativeName>
        <fullName evidence="5">Exodeoxyribonuclease VII large subunit</fullName>
        <shortName evidence="5">Exonuclease VII large subunit</shortName>
    </alternativeName>
</protein>
<keyword evidence="1 5" id="KW-0963">Cytoplasm</keyword>
<dbReference type="PANTHER" id="PTHR30008:SF0">
    <property type="entry name" value="EXODEOXYRIBONUCLEASE 7 LARGE SUBUNIT"/>
    <property type="match status" value="1"/>
</dbReference>
<dbReference type="PANTHER" id="PTHR30008">
    <property type="entry name" value="EXODEOXYRIBONUCLEASE 7 LARGE SUBUNIT"/>
    <property type="match status" value="1"/>
</dbReference>
<dbReference type="GO" id="GO:0008855">
    <property type="term" value="F:exodeoxyribonuclease VII activity"/>
    <property type="evidence" value="ECO:0007669"/>
    <property type="project" value="UniProtKB-UniRule"/>
</dbReference>
<evidence type="ECO:0000256" key="3">
    <source>
        <dbReference type="ARBA" id="ARBA00022801"/>
    </source>
</evidence>
<evidence type="ECO:0000313" key="9">
    <source>
        <dbReference type="EMBL" id="SKB59579.1"/>
    </source>
</evidence>
<proteinExistence type="inferred from homology"/>
<dbReference type="NCBIfam" id="TIGR00237">
    <property type="entry name" value="xseA"/>
    <property type="match status" value="1"/>
</dbReference>
<dbReference type="EMBL" id="FUYN01000005">
    <property type="protein sequence ID" value="SKB59579.1"/>
    <property type="molecule type" value="Genomic_DNA"/>
</dbReference>
<gene>
    <name evidence="5" type="primary">xseA</name>
    <name evidence="9" type="ORF">SAMN02745120_2216</name>
</gene>
<comment type="subunit">
    <text evidence="5">Heterooligomer composed of large and small subunits.</text>
</comment>
<dbReference type="EC" id="3.1.11.6" evidence="5"/>
<keyword evidence="3 5" id="KW-0378">Hydrolase</keyword>
<evidence type="ECO:0000256" key="2">
    <source>
        <dbReference type="ARBA" id="ARBA00022722"/>
    </source>
</evidence>
<dbReference type="InterPro" id="IPR003753">
    <property type="entry name" value="Exonuc_VII_L"/>
</dbReference>
<dbReference type="GO" id="GO:0009318">
    <property type="term" value="C:exodeoxyribonuclease VII complex"/>
    <property type="evidence" value="ECO:0007669"/>
    <property type="project" value="UniProtKB-UniRule"/>
</dbReference>
<dbReference type="RefSeq" id="WP_079590022.1">
    <property type="nucleotide sequence ID" value="NZ_FUYN01000005.1"/>
</dbReference>
<name>A0A1T5CJF6_9FIRM</name>
<organism evidence="9 10">
    <name type="scientific">Acetoanaerobium noterae</name>
    <dbReference type="NCBI Taxonomy" id="745369"/>
    <lineage>
        <taxon>Bacteria</taxon>
        <taxon>Bacillati</taxon>
        <taxon>Bacillota</taxon>
        <taxon>Clostridia</taxon>
        <taxon>Peptostreptococcales</taxon>
        <taxon>Filifactoraceae</taxon>
        <taxon>Acetoanaerobium</taxon>
    </lineage>
</organism>
<dbReference type="GO" id="GO:0003676">
    <property type="term" value="F:nucleic acid binding"/>
    <property type="evidence" value="ECO:0007669"/>
    <property type="project" value="InterPro"/>
</dbReference>
<dbReference type="InterPro" id="IPR020579">
    <property type="entry name" value="Exonuc_VII_lsu_C"/>
</dbReference>
<feature type="domain" description="OB-fold nucleic acid binding" evidence="8">
    <location>
        <begin position="6"/>
        <end position="95"/>
    </location>
</feature>
<dbReference type="Pfam" id="PF13742">
    <property type="entry name" value="tRNA_anti_2"/>
    <property type="match status" value="1"/>
</dbReference>
<evidence type="ECO:0000256" key="6">
    <source>
        <dbReference type="RuleBase" id="RU004355"/>
    </source>
</evidence>
<dbReference type="HAMAP" id="MF_00378">
    <property type="entry name" value="Exonuc_7_L"/>
    <property type="match status" value="1"/>
</dbReference>
<comment type="subcellular location">
    <subcellularLocation>
        <location evidence="5 6">Cytoplasm</location>
    </subcellularLocation>
</comment>